<dbReference type="InterPro" id="IPR036770">
    <property type="entry name" value="Ankyrin_rpt-contain_sf"/>
</dbReference>
<keyword evidence="5" id="KW-1185">Reference proteome</keyword>
<feature type="transmembrane region" description="Helical" evidence="2">
    <location>
        <begin position="611"/>
        <end position="638"/>
    </location>
</feature>
<reference evidence="4" key="1">
    <citation type="submission" date="2023-03" db="EMBL/GenBank/DDBJ databases">
        <title>Chromosome-scale reference genome and RAD-based genetic map of yellow starthistle (Centaurea solstitialis) reveal putative structural variation and QTLs associated with invader traits.</title>
        <authorList>
            <person name="Reatini B."/>
            <person name="Cang F.A."/>
            <person name="Jiang Q."/>
            <person name="Mckibben M.T.W."/>
            <person name="Barker M.S."/>
            <person name="Rieseberg L.H."/>
            <person name="Dlugosch K.M."/>
        </authorList>
    </citation>
    <scope>NUCLEOTIDE SEQUENCE</scope>
    <source>
        <strain evidence="4">CAN-66</strain>
        <tissue evidence="4">Leaf</tissue>
    </source>
</reference>
<feature type="repeat" description="ANK" evidence="1">
    <location>
        <begin position="179"/>
        <end position="201"/>
    </location>
</feature>
<evidence type="ECO:0000259" key="3">
    <source>
        <dbReference type="Pfam" id="PF13962"/>
    </source>
</evidence>
<dbReference type="InterPro" id="IPR002110">
    <property type="entry name" value="Ankyrin_rpt"/>
</dbReference>
<dbReference type="EMBL" id="JARYMX010000004">
    <property type="protein sequence ID" value="KAJ9550874.1"/>
    <property type="molecule type" value="Genomic_DNA"/>
</dbReference>
<dbReference type="PANTHER" id="PTHR24177:SF475">
    <property type="entry name" value="ANKYRIN REPEAT-CONTAINING DOMAIN, PGG DOMAIN PROTEIN-RELATED"/>
    <property type="match status" value="1"/>
</dbReference>
<keyword evidence="2" id="KW-0472">Membrane</keyword>
<proteinExistence type="predicted"/>
<dbReference type="GO" id="GO:0016020">
    <property type="term" value="C:membrane"/>
    <property type="evidence" value="ECO:0007669"/>
    <property type="project" value="TreeGrafter"/>
</dbReference>
<accession>A0AA38SXZ9</accession>
<dbReference type="PANTHER" id="PTHR24177">
    <property type="entry name" value="CASKIN"/>
    <property type="match status" value="1"/>
</dbReference>
<dbReference type="Gene3D" id="1.25.40.20">
    <property type="entry name" value="Ankyrin repeat-containing domain"/>
    <property type="match status" value="1"/>
</dbReference>
<dbReference type="Pfam" id="PF12796">
    <property type="entry name" value="Ank_2"/>
    <property type="match status" value="1"/>
</dbReference>
<dbReference type="InterPro" id="IPR026961">
    <property type="entry name" value="PGG_dom"/>
</dbReference>
<dbReference type="Pfam" id="PF13962">
    <property type="entry name" value="PGG"/>
    <property type="match status" value="1"/>
</dbReference>
<organism evidence="4 5">
    <name type="scientific">Centaurea solstitialis</name>
    <name type="common">yellow star-thistle</name>
    <dbReference type="NCBI Taxonomy" id="347529"/>
    <lineage>
        <taxon>Eukaryota</taxon>
        <taxon>Viridiplantae</taxon>
        <taxon>Streptophyta</taxon>
        <taxon>Embryophyta</taxon>
        <taxon>Tracheophyta</taxon>
        <taxon>Spermatophyta</taxon>
        <taxon>Magnoliopsida</taxon>
        <taxon>eudicotyledons</taxon>
        <taxon>Gunneridae</taxon>
        <taxon>Pentapetalae</taxon>
        <taxon>asterids</taxon>
        <taxon>campanulids</taxon>
        <taxon>Asterales</taxon>
        <taxon>Asteraceae</taxon>
        <taxon>Carduoideae</taxon>
        <taxon>Cardueae</taxon>
        <taxon>Centaureinae</taxon>
        <taxon>Centaurea</taxon>
    </lineage>
</organism>
<dbReference type="PROSITE" id="PS50297">
    <property type="entry name" value="ANK_REP_REGION"/>
    <property type="match status" value="2"/>
</dbReference>
<keyword evidence="1" id="KW-0040">ANK repeat</keyword>
<feature type="transmembrane region" description="Helical" evidence="2">
    <location>
        <begin position="659"/>
        <end position="681"/>
    </location>
</feature>
<dbReference type="Proteomes" id="UP001172457">
    <property type="component" value="Chromosome 4"/>
</dbReference>
<feature type="transmembrane region" description="Helical" evidence="2">
    <location>
        <begin position="577"/>
        <end position="596"/>
    </location>
</feature>
<dbReference type="AlphaFoldDB" id="A0AA38SXZ9"/>
<keyword evidence="2" id="KW-1133">Transmembrane helix</keyword>
<comment type="caution">
    <text evidence="4">The sequence shown here is derived from an EMBL/GenBank/DDBJ whole genome shotgun (WGS) entry which is preliminary data.</text>
</comment>
<protein>
    <recommendedName>
        <fullName evidence="3">PGG domain-containing protein</fullName>
    </recommendedName>
</protein>
<evidence type="ECO:0000256" key="2">
    <source>
        <dbReference type="SAM" id="Phobius"/>
    </source>
</evidence>
<evidence type="ECO:0000313" key="4">
    <source>
        <dbReference type="EMBL" id="KAJ9550874.1"/>
    </source>
</evidence>
<feature type="domain" description="PGG" evidence="3">
    <location>
        <begin position="566"/>
        <end position="679"/>
    </location>
</feature>
<gene>
    <name evidence="4" type="ORF">OSB04_014919</name>
</gene>
<name>A0AA38SXZ9_9ASTR</name>
<sequence length="752" mass="85510">MAESCTKIEDLKYLYASIVNVSNFVSVKLSGKANYRVWRAQMLCLMESQQMYYDIVVDKEDEEFQSCNDTDEEIQREYLYDILLKGWIFGSLGEHVLSTVVDLDSASAVWRKLELIFDQENSIPQDPQEQYFTPTETAATVIENTNNVHLRQATEEGRWEEAKNILKTTNHAATDAISDGNTMLHLAVAKGQNDFVEKLLDYIDDGKDVEKRNLDGRTALHVAAMVGNKYAAELLVEKREELLGIQDNNGYVPLLCAYYNMQLNTFVYLLEATQAKKQPLPSALSSGSSVIGINHLITAIFTKQYDLASTLVTKYPDLATKDDQVLMAMARTFPREPTFGERLIQPFPTATFYLIYQLIRLLVLVLFYPSFVMYFLLWKALATVVPPIKHIEKKKKDYKEAKRILKLICDEIELKYSGTHNPCYRRPIIEATCHGVYEVVDEILVRSPEAIRFMNRNGHNIIQLAIINRSENIYGLIYHTVKRKDFYRTIMDSSKNNILHLAGRLAPSFRLSRTTGAALQLQRELQWFKEVEKLMLPTDLVKENIDMETPEMVFTREHEDLVKEGEKWMKATAESSSITVALIITIVFAAAITVPGGSNQETGIPLFSKEIAFTIFAVSDAFSLFASLAALLVFLSILSTRFAEQDFLVRLPRRLMIGLFLLFISTTAMLVAFCAILFLVFCDQRAWMVAPISGLVCMPIIVIATLQLPLVVELFGSTYISIFAKGSYIDNCKSNLNNMQSFFDRLRIEHES</sequence>
<keyword evidence="2" id="KW-0812">Transmembrane</keyword>
<evidence type="ECO:0000313" key="5">
    <source>
        <dbReference type="Proteomes" id="UP001172457"/>
    </source>
</evidence>
<dbReference type="SUPFAM" id="SSF48403">
    <property type="entry name" value="Ankyrin repeat"/>
    <property type="match status" value="1"/>
</dbReference>
<feature type="repeat" description="ANK" evidence="1">
    <location>
        <begin position="215"/>
        <end position="238"/>
    </location>
</feature>
<feature type="transmembrane region" description="Helical" evidence="2">
    <location>
        <begin position="353"/>
        <end position="377"/>
    </location>
</feature>
<feature type="transmembrane region" description="Helical" evidence="2">
    <location>
        <begin position="687"/>
        <end position="712"/>
    </location>
</feature>
<evidence type="ECO:0000256" key="1">
    <source>
        <dbReference type="PROSITE-ProRule" id="PRU00023"/>
    </source>
</evidence>
<dbReference type="SMART" id="SM00248">
    <property type="entry name" value="ANK"/>
    <property type="match status" value="4"/>
</dbReference>
<dbReference type="PROSITE" id="PS50088">
    <property type="entry name" value="ANK_REPEAT"/>
    <property type="match status" value="2"/>
</dbReference>